<evidence type="ECO:0000259" key="1">
    <source>
        <dbReference type="Pfam" id="PF20700"/>
    </source>
</evidence>
<dbReference type="Pfam" id="PF20700">
    <property type="entry name" value="Mutator"/>
    <property type="match status" value="1"/>
</dbReference>
<proteinExistence type="predicted"/>
<dbReference type="OrthoDB" id="6095482at2759"/>
<gene>
    <name evidence="2" type="ORF">RF55_15520</name>
</gene>
<accession>A0A0J7K5J5</accession>
<evidence type="ECO:0000313" key="3">
    <source>
        <dbReference type="Proteomes" id="UP000036403"/>
    </source>
</evidence>
<sequence length="193" mass="21731">MGHDPRNHDCWKNFWGSMAFAMEPHVAQNLMNSTILKSQNVEVGVLIGDDDSSTTAACRATSSHPIVKFSDTNHASGRVTKELYKISNKRKHKELTKDGIVYLHRCFTHAMTTNKENSAAMARDIQCIPYHAFNDHSKCGTWCGIVKDQENYDHRIIPSGFHDMELFEALKNIFDRLAANAEKFSAGASSNRE</sequence>
<evidence type="ECO:0000313" key="2">
    <source>
        <dbReference type="EMBL" id="KMQ85748.1"/>
    </source>
</evidence>
<dbReference type="InterPro" id="IPR049012">
    <property type="entry name" value="Mutator_transp_dom"/>
</dbReference>
<reference evidence="2 3" key="1">
    <citation type="submission" date="2015-04" db="EMBL/GenBank/DDBJ databases">
        <title>Lasius niger genome sequencing.</title>
        <authorList>
            <person name="Konorov E.A."/>
            <person name="Nikitin M.A."/>
            <person name="Kirill M.V."/>
            <person name="Chang P."/>
        </authorList>
    </citation>
    <scope>NUCLEOTIDE SEQUENCE [LARGE SCALE GENOMIC DNA]</scope>
    <source>
        <tissue evidence="2">Whole</tissue>
    </source>
</reference>
<dbReference type="STRING" id="67767.A0A0J7K5J5"/>
<feature type="domain" description="Mutator-like transposase" evidence="1">
    <location>
        <begin position="3"/>
        <end position="143"/>
    </location>
</feature>
<dbReference type="EMBL" id="LBMM01013240">
    <property type="protein sequence ID" value="KMQ85748.1"/>
    <property type="molecule type" value="Genomic_DNA"/>
</dbReference>
<dbReference type="AlphaFoldDB" id="A0A0J7K5J5"/>
<protein>
    <submittedName>
        <fullName evidence="2">Transcription factor pml</fullName>
    </submittedName>
</protein>
<organism evidence="2 3">
    <name type="scientific">Lasius niger</name>
    <name type="common">Black garden ant</name>
    <dbReference type="NCBI Taxonomy" id="67767"/>
    <lineage>
        <taxon>Eukaryota</taxon>
        <taxon>Metazoa</taxon>
        <taxon>Ecdysozoa</taxon>
        <taxon>Arthropoda</taxon>
        <taxon>Hexapoda</taxon>
        <taxon>Insecta</taxon>
        <taxon>Pterygota</taxon>
        <taxon>Neoptera</taxon>
        <taxon>Endopterygota</taxon>
        <taxon>Hymenoptera</taxon>
        <taxon>Apocrita</taxon>
        <taxon>Aculeata</taxon>
        <taxon>Formicoidea</taxon>
        <taxon>Formicidae</taxon>
        <taxon>Formicinae</taxon>
        <taxon>Lasius</taxon>
        <taxon>Lasius</taxon>
    </lineage>
</organism>
<name>A0A0J7K5J5_LASNI</name>
<keyword evidence="3" id="KW-1185">Reference proteome</keyword>
<dbReference type="PaxDb" id="67767-A0A0J7K5J5"/>
<dbReference type="Proteomes" id="UP000036403">
    <property type="component" value="Unassembled WGS sequence"/>
</dbReference>
<comment type="caution">
    <text evidence="2">The sequence shown here is derived from an EMBL/GenBank/DDBJ whole genome shotgun (WGS) entry which is preliminary data.</text>
</comment>